<evidence type="ECO:0000313" key="3">
    <source>
        <dbReference type="EMBL" id="QAY59122.1"/>
    </source>
</evidence>
<accession>A0A4P6EAG9</accession>
<dbReference type="RefSeq" id="WP_129386009.1">
    <property type="nucleotide sequence ID" value="NZ_CP035494.1"/>
</dbReference>
<dbReference type="InterPro" id="IPR002145">
    <property type="entry name" value="CopG"/>
</dbReference>
<evidence type="ECO:0000313" key="4">
    <source>
        <dbReference type="Proteomes" id="UP000293995"/>
    </source>
</evidence>
<reference evidence="3 4" key="1">
    <citation type="submission" date="2019-01" db="EMBL/GenBank/DDBJ databases">
        <title>Genome sequencing of strain DFW100M-13.</title>
        <authorList>
            <person name="Heo J."/>
            <person name="Kim S.-J."/>
            <person name="Kim J.-S."/>
            <person name="Hong S.-B."/>
            <person name="Kwon S.-W."/>
        </authorList>
    </citation>
    <scope>NUCLEOTIDE SEQUENCE [LARGE SCALE GENOMIC DNA]</scope>
    <source>
        <strain evidence="3 4">DFW100M-13</strain>
    </source>
</reference>
<name>A0A4P6EAG9_9MICO</name>
<evidence type="ECO:0000256" key="1">
    <source>
        <dbReference type="SAM" id="MobiDB-lite"/>
    </source>
</evidence>
<protein>
    <submittedName>
        <fullName evidence="3">Ribbon-helix-helix protein, CopG family</fullName>
    </submittedName>
</protein>
<dbReference type="AlphaFoldDB" id="A0A4P6EAG9"/>
<dbReference type="Proteomes" id="UP000293995">
    <property type="component" value="Chromosome"/>
</dbReference>
<keyword evidence="4" id="KW-1185">Reference proteome</keyword>
<dbReference type="Pfam" id="PF01402">
    <property type="entry name" value="RHH_1"/>
    <property type="match status" value="1"/>
</dbReference>
<proteinExistence type="predicted"/>
<dbReference type="OrthoDB" id="5122134at2"/>
<dbReference type="KEGG" id="mprt:ET475_03350"/>
<dbReference type="EMBL" id="CP035494">
    <property type="protein sequence ID" value="QAY59122.1"/>
    <property type="molecule type" value="Genomic_DNA"/>
</dbReference>
<organism evidence="3 4">
    <name type="scientific">Microbacterium protaetiae</name>
    <dbReference type="NCBI Taxonomy" id="2509458"/>
    <lineage>
        <taxon>Bacteria</taxon>
        <taxon>Bacillati</taxon>
        <taxon>Actinomycetota</taxon>
        <taxon>Actinomycetes</taxon>
        <taxon>Micrococcales</taxon>
        <taxon>Microbacteriaceae</taxon>
        <taxon>Microbacterium</taxon>
    </lineage>
</organism>
<evidence type="ECO:0000259" key="2">
    <source>
        <dbReference type="Pfam" id="PF01402"/>
    </source>
</evidence>
<feature type="domain" description="Ribbon-helix-helix protein CopG" evidence="2">
    <location>
        <begin position="7"/>
        <end position="45"/>
    </location>
</feature>
<gene>
    <name evidence="3" type="ORF">ET475_03350</name>
</gene>
<sequence length="88" mass="10273">MTTLDRRVQVLFDEELYGRLVAEAREERISIGAFIRDAVDERLDRRRADVQAALHRLWASADEVPQPAEDWEDIKDDPLDRPVLRDNS</sequence>
<feature type="compositionally biased region" description="Basic and acidic residues" evidence="1">
    <location>
        <begin position="76"/>
        <end position="88"/>
    </location>
</feature>
<feature type="region of interest" description="Disordered" evidence="1">
    <location>
        <begin position="64"/>
        <end position="88"/>
    </location>
</feature>
<dbReference type="GO" id="GO:0006355">
    <property type="term" value="P:regulation of DNA-templated transcription"/>
    <property type="evidence" value="ECO:0007669"/>
    <property type="project" value="InterPro"/>
</dbReference>